<evidence type="ECO:0000313" key="5">
    <source>
        <dbReference type="Proteomes" id="UP001235840"/>
    </source>
</evidence>
<dbReference type="Gene3D" id="3.60.21.10">
    <property type="match status" value="1"/>
</dbReference>
<dbReference type="PANTHER" id="PTHR33393">
    <property type="entry name" value="POLYGLUTAMINE SYNTHESIS ACCESSORY PROTEIN RV0574C-RELATED"/>
    <property type="match status" value="1"/>
</dbReference>
<feature type="region of interest" description="Disordered" evidence="2">
    <location>
        <begin position="27"/>
        <end position="55"/>
    </location>
</feature>
<proteinExistence type="inferred from homology"/>
<comment type="caution">
    <text evidence="4">The sequence shown here is derived from an EMBL/GenBank/DDBJ whole genome shotgun (WGS) entry which is preliminary data.</text>
</comment>
<dbReference type="InterPro" id="IPR029052">
    <property type="entry name" value="Metallo-depent_PP-like"/>
</dbReference>
<dbReference type="RefSeq" id="WP_307393335.1">
    <property type="nucleotide sequence ID" value="NZ_BAAADK010000032.1"/>
</dbReference>
<dbReference type="PANTHER" id="PTHR33393:SF12">
    <property type="entry name" value="CAPSULE BIOSYNTHESIS PROTEIN CAPA"/>
    <property type="match status" value="1"/>
</dbReference>
<evidence type="ECO:0000256" key="2">
    <source>
        <dbReference type="SAM" id="MobiDB-lite"/>
    </source>
</evidence>
<comment type="similarity">
    <text evidence="1">Belongs to the CapA family.</text>
</comment>
<name>A0ABT9VXR2_9BACI</name>
<accession>A0ABT9VXR2</accession>
<dbReference type="SMART" id="SM00854">
    <property type="entry name" value="PGA_cap"/>
    <property type="match status" value="1"/>
</dbReference>
<dbReference type="InterPro" id="IPR052169">
    <property type="entry name" value="CW_Biosynth-Accessory"/>
</dbReference>
<dbReference type="Proteomes" id="UP001235840">
    <property type="component" value="Unassembled WGS sequence"/>
</dbReference>
<evidence type="ECO:0000313" key="4">
    <source>
        <dbReference type="EMBL" id="MDQ0165790.1"/>
    </source>
</evidence>
<dbReference type="InterPro" id="IPR019079">
    <property type="entry name" value="Capsule_synth_CapA"/>
</dbReference>
<dbReference type="EMBL" id="JAUSTY010000006">
    <property type="protein sequence ID" value="MDQ0165790.1"/>
    <property type="molecule type" value="Genomic_DNA"/>
</dbReference>
<evidence type="ECO:0000259" key="3">
    <source>
        <dbReference type="SMART" id="SM00854"/>
    </source>
</evidence>
<organism evidence="4 5">
    <name type="scientific">Caldalkalibacillus horti</name>
    <dbReference type="NCBI Taxonomy" id="77523"/>
    <lineage>
        <taxon>Bacteria</taxon>
        <taxon>Bacillati</taxon>
        <taxon>Bacillota</taxon>
        <taxon>Bacilli</taxon>
        <taxon>Bacillales</taxon>
        <taxon>Bacillaceae</taxon>
        <taxon>Caldalkalibacillus</taxon>
    </lineage>
</organism>
<dbReference type="Pfam" id="PF09587">
    <property type="entry name" value="PGA_cap"/>
    <property type="match status" value="1"/>
</dbReference>
<gene>
    <name evidence="4" type="ORF">J2S11_001691</name>
</gene>
<dbReference type="PROSITE" id="PS51257">
    <property type="entry name" value="PROKAR_LIPOPROTEIN"/>
    <property type="match status" value="1"/>
</dbReference>
<evidence type="ECO:0000256" key="1">
    <source>
        <dbReference type="ARBA" id="ARBA00005662"/>
    </source>
</evidence>
<feature type="domain" description="Capsule synthesis protein CapA" evidence="3">
    <location>
        <begin position="69"/>
        <end position="315"/>
    </location>
</feature>
<protein>
    <submittedName>
        <fullName evidence="4">Poly-gamma-glutamate synthesis protein (Capsule biosynthesis protein)</fullName>
    </submittedName>
</protein>
<feature type="compositionally biased region" description="Polar residues" evidence="2">
    <location>
        <begin position="27"/>
        <end position="44"/>
    </location>
</feature>
<reference evidence="4 5" key="1">
    <citation type="submission" date="2023-07" db="EMBL/GenBank/DDBJ databases">
        <title>Genomic Encyclopedia of Type Strains, Phase IV (KMG-IV): sequencing the most valuable type-strain genomes for metagenomic binning, comparative biology and taxonomic classification.</title>
        <authorList>
            <person name="Goeker M."/>
        </authorList>
    </citation>
    <scope>NUCLEOTIDE SEQUENCE [LARGE SCALE GENOMIC DNA]</scope>
    <source>
        <strain evidence="4 5">DSM 12751</strain>
    </source>
</reference>
<sequence>MISYKKGLLLLILLTLVLSGCSLLQSDHSQDSNIPSQEELNQANGDEEKKGNIVEEEPIDFEPIVSKVTLQAVGDMLISDSIISDAQQSDGTYDFTGMVARIKPYLQTADLAIVNQETIIGGVDLGLSGYPMFNSPVEVADMLVDTGFHVATLANNHTLDRGEEGILNALAYYQTLDILTTGAYVSEEDRNQTPLIEINDIQFAVLNYSYGTNGIPVPENKEYLVNLIDKELIERDVKQAIELADVTIVAMHWGNEYEIMPNEEQIELAQFMSDLGVDIILGTHPHVLQPPDWLTGESGNQTFVAYSLGNFLSSQDRLNRLIGGVVGVDVTKTIHEDRTEIELAAPSFLVTYNYYSNWRNFELFPMDEVTEDRLAGVNEEYEQIQQHLRTFIPDLTIVQSKDF</sequence>
<keyword evidence="5" id="KW-1185">Reference proteome</keyword>
<dbReference type="CDD" id="cd07381">
    <property type="entry name" value="MPP_CapA"/>
    <property type="match status" value="1"/>
</dbReference>
<dbReference type="SUPFAM" id="SSF56300">
    <property type="entry name" value="Metallo-dependent phosphatases"/>
    <property type="match status" value="1"/>
</dbReference>